<evidence type="ECO:0000256" key="6">
    <source>
        <dbReference type="ARBA" id="ARBA00023306"/>
    </source>
</evidence>
<dbReference type="KEGG" id="egu:105044476"/>
<evidence type="ECO:0000256" key="4">
    <source>
        <dbReference type="ARBA" id="ARBA00022618"/>
    </source>
</evidence>
<protein>
    <submittedName>
        <fullName evidence="12">Protein UPSTREAM OF FLC</fullName>
    </submittedName>
</protein>
<feature type="compositionally biased region" description="Basic and acidic residues" evidence="9">
    <location>
        <begin position="214"/>
        <end position="223"/>
    </location>
</feature>
<feature type="domain" description="SOSEKI DIX-like" evidence="10">
    <location>
        <begin position="40"/>
        <end position="128"/>
    </location>
</feature>
<dbReference type="InParanoid" id="A0A6I9R4Y3"/>
<evidence type="ECO:0000256" key="2">
    <source>
        <dbReference type="ARBA" id="ARBA00022473"/>
    </source>
</evidence>
<reference evidence="12" key="1">
    <citation type="submission" date="2025-08" db="UniProtKB">
        <authorList>
            <consortium name="RefSeq"/>
        </authorList>
    </citation>
    <scope>IDENTIFICATION</scope>
</reference>
<feature type="region of interest" description="Disordered" evidence="9">
    <location>
        <begin position="1"/>
        <end position="31"/>
    </location>
</feature>
<evidence type="ECO:0000256" key="5">
    <source>
        <dbReference type="ARBA" id="ARBA00023136"/>
    </source>
</evidence>
<evidence type="ECO:0000256" key="8">
    <source>
        <dbReference type="ARBA" id="ARBA00046534"/>
    </source>
</evidence>
<gene>
    <name evidence="12" type="primary">LOC105044476</name>
</gene>
<evidence type="ECO:0000256" key="3">
    <source>
        <dbReference type="ARBA" id="ARBA00022475"/>
    </source>
</evidence>
<evidence type="ECO:0000313" key="12">
    <source>
        <dbReference type="RefSeq" id="XP_010920698.1"/>
    </source>
</evidence>
<sequence length="430" mass="48144">MAMASRGRAELVRQWKDRETSPEATKVRTEPKPGITERKVPVVYYLSRNGQLEHPHFMEVSLSSSDGLYLRDVINRLDVLRGKGMASMYSWSSKRSYKNGFVWHDICEDDFIYPAHGHEYILKGSELLHPANSSPMSQDTVASSSGSEKPLEIAKSVHYDSDYSLVRRNKKPWSSLDLNEYKVYKSELTSETALKAADAATQTDEKKQRRHAVVGRDDNRADEENPTTELGRDEISPPPSSSSPETLESLMKADGRLVPDASGYQERTVDSYPSGRFRASAVLMHLISCGSIPIKDRGFSLVSHYGGRLPRGRSDMSAKVEVDGLIVNVHPSFAAIQLEDKEYFSGSLIETKKKESDDVAEFPGLKRSSSYNADRSSKVEVVEKEIDEGVRAKCIPRKPRATTRKEANPPISRSTHGSKRINDEPSQFEQ</sequence>
<keyword evidence="2" id="KW-0217">Developmental protein</keyword>
<comment type="subunit">
    <text evidence="8">Homodimer. Forms long polymer filaments with other SOKs proteins polymers (e.g. SOK1, SOK2, SOK3 and SOK4) crucial for polar localization and biological activity. Binds to ANGUSTIFOLIA (AN).</text>
</comment>
<dbReference type="AlphaFoldDB" id="A0A6I9R4Y3"/>
<dbReference type="OrthoDB" id="1280899at2759"/>
<feature type="compositionally biased region" description="Basic and acidic residues" evidence="9">
    <location>
        <begin position="7"/>
        <end position="31"/>
    </location>
</feature>
<proteinExistence type="inferred from homology"/>
<dbReference type="RefSeq" id="XP_010920698.1">
    <property type="nucleotide sequence ID" value="XM_010922396.3"/>
</dbReference>
<dbReference type="Proteomes" id="UP000504607">
    <property type="component" value="Chromosome 5"/>
</dbReference>
<dbReference type="PANTHER" id="PTHR31083">
    <property type="entry name" value="UPSTREAM OF FLC PROTEIN (DUF966)"/>
    <property type="match status" value="1"/>
</dbReference>
<evidence type="ECO:0000259" key="10">
    <source>
        <dbReference type="Pfam" id="PF06136"/>
    </source>
</evidence>
<keyword evidence="6" id="KW-0131">Cell cycle</keyword>
<organism evidence="11 12">
    <name type="scientific">Elaeis guineensis var. tenera</name>
    <name type="common">Oil palm</name>
    <dbReference type="NCBI Taxonomy" id="51953"/>
    <lineage>
        <taxon>Eukaryota</taxon>
        <taxon>Viridiplantae</taxon>
        <taxon>Streptophyta</taxon>
        <taxon>Embryophyta</taxon>
        <taxon>Tracheophyta</taxon>
        <taxon>Spermatophyta</taxon>
        <taxon>Magnoliopsida</taxon>
        <taxon>Liliopsida</taxon>
        <taxon>Arecaceae</taxon>
        <taxon>Arecoideae</taxon>
        <taxon>Cocoseae</taxon>
        <taxon>Elaeidinae</taxon>
        <taxon>Elaeis</taxon>
    </lineage>
</organism>
<accession>A0A6I9R4Y3</accession>
<comment type="similarity">
    <text evidence="7">Belongs to the SOSEKI family.</text>
</comment>
<dbReference type="GeneID" id="105044476"/>
<dbReference type="InterPro" id="IPR021182">
    <property type="entry name" value="SOK_magnoliopsida"/>
</dbReference>
<dbReference type="FunCoup" id="A0A6I9R4Y3">
    <property type="interactions" value="1431"/>
</dbReference>
<dbReference type="GO" id="GO:0051301">
    <property type="term" value="P:cell division"/>
    <property type="evidence" value="ECO:0007669"/>
    <property type="project" value="UniProtKB-KW"/>
</dbReference>
<feature type="region of interest" description="Disordered" evidence="9">
    <location>
        <begin position="393"/>
        <end position="430"/>
    </location>
</feature>
<dbReference type="GO" id="GO:0051258">
    <property type="term" value="P:protein polymerization"/>
    <property type="evidence" value="ECO:0007669"/>
    <property type="project" value="UniProtKB-ARBA"/>
</dbReference>
<dbReference type="PANTHER" id="PTHR31083:SF4">
    <property type="entry name" value="PROTEIN SOSEKI 4-RELATED"/>
    <property type="match status" value="1"/>
</dbReference>
<dbReference type="GO" id="GO:0090708">
    <property type="term" value="P:specification of plant organ axis polarity"/>
    <property type="evidence" value="ECO:0007669"/>
    <property type="project" value="UniProtKB-ARBA"/>
</dbReference>
<keyword evidence="11" id="KW-1185">Reference proteome</keyword>
<dbReference type="GO" id="GO:0051302">
    <property type="term" value="P:regulation of cell division"/>
    <property type="evidence" value="ECO:0007669"/>
    <property type="project" value="UniProtKB-ARBA"/>
</dbReference>
<dbReference type="PIRSF" id="PIRSF031043">
    <property type="entry name" value="UCP031043"/>
    <property type="match status" value="1"/>
</dbReference>
<dbReference type="GO" id="GO:2000067">
    <property type="term" value="P:regulation of root morphogenesis"/>
    <property type="evidence" value="ECO:0007669"/>
    <property type="project" value="UniProtKB-ARBA"/>
</dbReference>
<comment type="subcellular location">
    <subcellularLocation>
        <location evidence="1">Cell membrane</location>
        <topology evidence="1">Peripheral membrane protein</topology>
        <orientation evidence="1">Cytoplasmic side</orientation>
    </subcellularLocation>
</comment>
<keyword evidence="5" id="KW-0472">Membrane</keyword>
<name>A0A6I9R4Y3_ELAGV</name>
<keyword evidence="4" id="KW-0132">Cell division</keyword>
<dbReference type="InterPro" id="IPR048351">
    <property type="entry name" value="SOK_DIX"/>
</dbReference>
<evidence type="ECO:0000256" key="1">
    <source>
        <dbReference type="ARBA" id="ARBA00004413"/>
    </source>
</evidence>
<dbReference type="InterPro" id="IPR010369">
    <property type="entry name" value="SOK"/>
</dbReference>
<keyword evidence="3" id="KW-1003">Cell membrane</keyword>
<evidence type="ECO:0000256" key="9">
    <source>
        <dbReference type="SAM" id="MobiDB-lite"/>
    </source>
</evidence>
<feature type="region of interest" description="Disordered" evidence="9">
    <location>
        <begin position="196"/>
        <end position="248"/>
    </location>
</feature>
<evidence type="ECO:0000256" key="7">
    <source>
        <dbReference type="ARBA" id="ARBA00024211"/>
    </source>
</evidence>
<dbReference type="Pfam" id="PF06136">
    <property type="entry name" value="SOK"/>
    <property type="match status" value="1"/>
</dbReference>
<evidence type="ECO:0000313" key="11">
    <source>
        <dbReference type="Proteomes" id="UP000504607"/>
    </source>
</evidence>
<dbReference type="GO" id="GO:0005886">
    <property type="term" value="C:plasma membrane"/>
    <property type="evidence" value="ECO:0007669"/>
    <property type="project" value="UniProtKB-SubCell"/>
</dbReference>